<dbReference type="OrthoDB" id="7831428at2"/>
<gene>
    <name evidence="1" type="primary">tagO</name>
    <name evidence="1" type="ORF">EKN56_11925</name>
</gene>
<keyword evidence="2" id="KW-1185">Reference proteome</keyword>
<dbReference type="NCBIfam" id="TIGR03360">
    <property type="entry name" value="VI_minor_1"/>
    <property type="match status" value="1"/>
</dbReference>
<accession>A0A411WLJ0</accession>
<protein>
    <submittedName>
        <fullName evidence="1">Type VI secretion system-associated protein TagO</fullName>
    </submittedName>
</protein>
<name>A0A411WLJ0_9GAMM</name>
<proteinExistence type="predicted"/>
<dbReference type="InterPro" id="IPR017738">
    <property type="entry name" value="T6SS-assoc_VCA0118"/>
</dbReference>
<dbReference type="KEGG" id="prag:EKN56_11925"/>
<organism evidence="1 2">
    <name type="scientific">Limnobaculum zhutongyuii</name>
    <dbReference type="NCBI Taxonomy" id="2498113"/>
    <lineage>
        <taxon>Bacteria</taxon>
        <taxon>Pseudomonadati</taxon>
        <taxon>Pseudomonadota</taxon>
        <taxon>Gammaproteobacteria</taxon>
        <taxon>Enterobacterales</taxon>
        <taxon>Budviciaceae</taxon>
        <taxon>Limnobaculum</taxon>
    </lineage>
</organism>
<dbReference type="RefSeq" id="WP_130591984.1">
    <property type="nucleotide sequence ID" value="NZ_CP034752.1"/>
</dbReference>
<reference evidence="1 2" key="1">
    <citation type="submission" date="2019-03" db="EMBL/GenBank/DDBJ databases">
        <title>Pragia sp. nov. isolated from the gut tract of Carduelis flavirostris.</title>
        <authorList>
            <person name="Ge Y."/>
        </authorList>
    </citation>
    <scope>NUCLEOTIDE SEQUENCE [LARGE SCALE GENOMIC DNA]</scope>
    <source>
        <strain evidence="1 2">CF-458</strain>
    </source>
</reference>
<evidence type="ECO:0000313" key="1">
    <source>
        <dbReference type="EMBL" id="QBH97042.1"/>
    </source>
</evidence>
<sequence length="228" mass="25034">MRIAGLSPVQWPLLILISLASFSVTPQSQLKDAAGLEKSLLQCRNEQSPLLRLACYDNLFKTQEGAVPQTAESERSDTVKKALALEKQREPHSTGFLIASAEGALSPEVIITTPALGTKPPRPVLIFSCQDNITRMQIAFFTPLLNKQESDILLKTNTGVSFRSHWFIRDNGLLLESSRGLPGISEISRLLNAETLLIESENPALNGLSFPISGLSKEIAPLRQACRW</sequence>
<dbReference type="Pfam" id="PF11319">
    <property type="entry name" value="VasI"/>
    <property type="match status" value="1"/>
</dbReference>
<dbReference type="Proteomes" id="UP000293154">
    <property type="component" value="Chromosome"/>
</dbReference>
<dbReference type="EMBL" id="CP034752">
    <property type="protein sequence ID" value="QBH97042.1"/>
    <property type="molecule type" value="Genomic_DNA"/>
</dbReference>
<dbReference type="AlphaFoldDB" id="A0A411WLJ0"/>
<evidence type="ECO:0000313" key="2">
    <source>
        <dbReference type="Proteomes" id="UP000293154"/>
    </source>
</evidence>